<dbReference type="AlphaFoldDB" id="A0A6N6JNJ6"/>
<dbReference type="OrthoDB" id="343560at2"/>
<feature type="transmembrane region" description="Helical" evidence="1">
    <location>
        <begin position="31"/>
        <end position="55"/>
    </location>
</feature>
<dbReference type="RefSeq" id="WP_159810586.1">
    <property type="nucleotide sequence ID" value="NZ_BLJE01000007.1"/>
</dbReference>
<feature type="transmembrane region" description="Helical" evidence="1">
    <location>
        <begin position="76"/>
        <end position="95"/>
    </location>
</feature>
<feature type="transmembrane region" description="Helical" evidence="1">
    <location>
        <begin position="159"/>
        <end position="181"/>
    </location>
</feature>
<gene>
    <name evidence="2" type="ORF">KIN_40820</name>
</gene>
<keyword evidence="1" id="KW-0812">Transmembrane</keyword>
<evidence type="ECO:0000256" key="1">
    <source>
        <dbReference type="SAM" id="Phobius"/>
    </source>
</evidence>
<evidence type="ECO:0000313" key="2">
    <source>
        <dbReference type="EMBL" id="GFE67008.1"/>
    </source>
</evidence>
<comment type="caution">
    <text evidence="2">The sequence shown here is derived from an EMBL/GenBank/DDBJ whole genome shotgun (WGS) entry which is preliminary data.</text>
</comment>
<feature type="transmembrane region" description="Helical" evidence="1">
    <location>
        <begin position="107"/>
        <end position="128"/>
    </location>
</feature>
<protein>
    <submittedName>
        <fullName evidence="2">Uncharacterized protein</fullName>
    </submittedName>
</protein>
<reference evidence="2 3" key="1">
    <citation type="submission" date="2019-12" db="EMBL/GenBank/DDBJ databases">
        <title>Litoreibacter badius sp. nov., a novel bacteriochlorophyll a-containing bacterium in the genus Litoreibacter.</title>
        <authorList>
            <person name="Kanamuro M."/>
            <person name="Takabe Y."/>
            <person name="Mori K."/>
            <person name="Takaichi S."/>
            <person name="Hanada S."/>
        </authorList>
    </citation>
    <scope>NUCLEOTIDE SEQUENCE [LARGE SCALE GENOMIC DNA]</scope>
    <source>
        <strain evidence="2 3">K6</strain>
    </source>
</reference>
<evidence type="ECO:0000313" key="3">
    <source>
        <dbReference type="Proteomes" id="UP000436822"/>
    </source>
</evidence>
<accession>A0A6N6JNJ6</accession>
<dbReference type="EMBL" id="BLJE01000007">
    <property type="protein sequence ID" value="GFE67008.1"/>
    <property type="molecule type" value="Genomic_DNA"/>
</dbReference>
<feature type="transmembrane region" description="Helical" evidence="1">
    <location>
        <begin position="187"/>
        <end position="203"/>
    </location>
</feature>
<sequence length="232" mass="25252">MRFSSSLGIHYSTFAVVLTWLSPQLQTADWMGWMAGIMAASLVYMVGFIGGTAALGISSHFNDSSPFLRKLELTMAVLAAVVTAPMAILGGTVLMDGGFALSRTVQHASAAGLIFGTVMTFVAAYHLGVRQGPFFGEKPVRERRMPVTDWSLDRGDLRVAHFFATHMMQVTPFAALLAVWLFPEGTAYTAALTVTVVWGWLTVRSYRHALAARPVTSLLTRKRTPKKAQPAQ</sequence>
<dbReference type="Proteomes" id="UP000436822">
    <property type="component" value="Unassembled WGS sequence"/>
</dbReference>
<keyword evidence="3" id="KW-1185">Reference proteome</keyword>
<keyword evidence="1" id="KW-1133">Transmembrane helix</keyword>
<proteinExistence type="predicted"/>
<keyword evidence="1" id="KW-0472">Membrane</keyword>
<name>A0A6N6JNJ6_9RHOB</name>
<organism evidence="2 3">
    <name type="scientific">Litoreibacter roseus</name>
    <dbReference type="NCBI Taxonomy" id="2601869"/>
    <lineage>
        <taxon>Bacteria</taxon>
        <taxon>Pseudomonadati</taxon>
        <taxon>Pseudomonadota</taxon>
        <taxon>Alphaproteobacteria</taxon>
        <taxon>Rhodobacterales</taxon>
        <taxon>Roseobacteraceae</taxon>
        <taxon>Litoreibacter</taxon>
    </lineage>
</organism>
<feature type="transmembrane region" description="Helical" evidence="1">
    <location>
        <begin position="7"/>
        <end position="25"/>
    </location>
</feature>